<evidence type="ECO:0000313" key="1">
    <source>
        <dbReference type="EMBL" id="KAF7331071.1"/>
    </source>
</evidence>
<name>A0A8H6WYP4_9AGAR</name>
<organism evidence="1 2">
    <name type="scientific">Mycena venus</name>
    <dbReference type="NCBI Taxonomy" id="2733690"/>
    <lineage>
        <taxon>Eukaryota</taxon>
        <taxon>Fungi</taxon>
        <taxon>Dikarya</taxon>
        <taxon>Basidiomycota</taxon>
        <taxon>Agaricomycotina</taxon>
        <taxon>Agaricomycetes</taxon>
        <taxon>Agaricomycetidae</taxon>
        <taxon>Agaricales</taxon>
        <taxon>Marasmiineae</taxon>
        <taxon>Mycenaceae</taxon>
        <taxon>Mycena</taxon>
    </lineage>
</organism>
<dbReference type="OrthoDB" id="3030198at2759"/>
<evidence type="ECO:0000313" key="2">
    <source>
        <dbReference type="Proteomes" id="UP000620124"/>
    </source>
</evidence>
<comment type="caution">
    <text evidence="1">The sequence shown here is derived from an EMBL/GenBank/DDBJ whole genome shotgun (WGS) entry which is preliminary data.</text>
</comment>
<reference evidence="1" key="1">
    <citation type="submission" date="2020-05" db="EMBL/GenBank/DDBJ databases">
        <title>Mycena genomes resolve the evolution of fungal bioluminescence.</title>
        <authorList>
            <person name="Tsai I.J."/>
        </authorList>
    </citation>
    <scope>NUCLEOTIDE SEQUENCE</scope>
    <source>
        <strain evidence="1">CCC161011</strain>
    </source>
</reference>
<gene>
    <name evidence="1" type="ORF">MVEN_02447400</name>
</gene>
<dbReference type="Proteomes" id="UP000620124">
    <property type="component" value="Unassembled WGS sequence"/>
</dbReference>
<keyword evidence="2" id="KW-1185">Reference proteome</keyword>
<accession>A0A8H6WYP4</accession>
<sequence>MASVGDFQTASKIIHGFKSTESLPNLSRYHTHQTRLLSAIFTTIEKEQIYALVQNSSTKFLTDIPAINRLIHRLERTLVGGSFLLHTKLRDWNPQKLEKINKSIEDARAKDDAKMGEEIENLLKKFRSKKRFWQQPPEHCLYDLFPGLKDHPESNEGSRMFAFESFLSKFAPVPSKLSTLVNELKLYVDSKLDGIAGGREQFNAPKLQVLRRPSGSIIRVLLGSRTRDTIRMEYSPKVEQEGKLPILYTASTVGATRGEFVVAQQAIARRPDSRKYVEWKRGAAPSPDIYLFEKRGGDPFILASLLGRSADSDVVISLARDEQAVKDVICPPTKEPWITDDGWIEFEMEGLRCNSPRLLDYNHQIFVPGPPSP</sequence>
<proteinExistence type="predicted"/>
<dbReference type="AlphaFoldDB" id="A0A8H6WYP4"/>
<dbReference type="EMBL" id="JACAZI010000032">
    <property type="protein sequence ID" value="KAF7331071.1"/>
    <property type="molecule type" value="Genomic_DNA"/>
</dbReference>
<protein>
    <submittedName>
        <fullName evidence="1">Uncharacterized protein</fullName>
    </submittedName>
</protein>